<dbReference type="Gene3D" id="1.10.150.20">
    <property type="entry name" value="5' to 3' exonuclease, C-terminal subdomain"/>
    <property type="match status" value="1"/>
</dbReference>
<dbReference type="EMBL" id="PYMA01000015">
    <property type="protein sequence ID" value="PSW17291.1"/>
    <property type="molecule type" value="Genomic_DNA"/>
</dbReference>
<dbReference type="PANTHER" id="PTHR36121:SF1">
    <property type="entry name" value="PROTEIN SXY"/>
    <property type="match status" value="1"/>
</dbReference>
<reference evidence="3 4" key="1">
    <citation type="submission" date="2018-01" db="EMBL/GenBank/DDBJ databases">
        <title>Whole genome sequencing of Histamine producing bacteria.</title>
        <authorList>
            <person name="Butler K."/>
        </authorList>
    </citation>
    <scope>NUCLEOTIDE SEQUENCE [LARGE SCALE GENOMIC DNA]</scope>
    <source>
        <strain evidence="3 4">DSM 100436</strain>
    </source>
</reference>
<dbReference type="AlphaFoldDB" id="A0A2T3NNR1"/>
<dbReference type="OrthoDB" id="4225809at2"/>
<organism evidence="3 4">
    <name type="scientific">Photobacterium sanctipauli</name>
    <dbReference type="NCBI Taxonomy" id="1342794"/>
    <lineage>
        <taxon>Bacteria</taxon>
        <taxon>Pseudomonadati</taxon>
        <taxon>Pseudomonadota</taxon>
        <taxon>Gammaproteobacteria</taxon>
        <taxon>Vibrionales</taxon>
        <taxon>Vibrionaceae</taxon>
        <taxon>Photobacterium</taxon>
    </lineage>
</organism>
<feature type="domain" description="TfoX N-terminal" evidence="1">
    <location>
        <begin position="39"/>
        <end position="128"/>
    </location>
</feature>
<dbReference type="InterPro" id="IPR047525">
    <property type="entry name" value="TfoX-like"/>
</dbReference>
<evidence type="ECO:0000313" key="4">
    <source>
        <dbReference type="Proteomes" id="UP000241771"/>
    </source>
</evidence>
<dbReference type="Pfam" id="PF04994">
    <property type="entry name" value="TfoX_C"/>
    <property type="match status" value="1"/>
</dbReference>
<accession>A0A2T3NNR1</accession>
<evidence type="ECO:0000259" key="2">
    <source>
        <dbReference type="Pfam" id="PF04994"/>
    </source>
</evidence>
<keyword evidence="4" id="KW-1185">Reference proteome</keyword>
<name>A0A2T3NNR1_9GAMM</name>
<dbReference type="Proteomes" id="UP000241771">
    <property type="component" value="Unassembled WGS sequence"/>
</dbReference>
<evidence type="ECO:0000259" key="1">
    <source>
        <dbReference type="Pfam" id="PF04993"/>
    </source>
</evidence>
<dbReference type="Pfam" id="PF04993">
    <property type="entry name" value="TfoX_N"/>
    <property type="match status" value="1"/>
</dbReference>
<feature type="domain" description="TfoX C-terminal" evidence="2">
    <location>
        <begin position="142"/>
        <end position="221"/>
    </location>
</feature>
<gene>
    <name evidence="3" type="ORF">C9I98_19970</name>
</gene>
<comment type="caution">
    <text evidence="3">The sequence shown here is derived from an EMBL/GenBank/DDBJ whole genome shotgun (WGS) entry which is preliminary data.</text>
</comment>
<protein>
    <submittedName>
        <fullName evidence="3">DNA transformation protein</fullName>
    </submittedName>
</protein>
<sequence length="223" mass="25616">MCHCQIVDAYLFGVTGKIRPITFNGRHVVHYFKDELFNYLREFGSFEKRSMFGGTGIFIGGAMYAIITEQALFLRGGEKLDMQLAKLGCEKFRHIKRSTTAVVNYYDITDLYSHQREKCSSLIKESIDISVSEKAYKTSEKSKRLRDLPNMRLTLERMVKKAGIPDVTSFVSLGAVEVYRKVRKSHGKDLDVKLLWMFAGAIDGCHWSLLKDDQKQRLLRAIE</sequence>
<proteinExistence type="predicted"/>
<dbReference type="Gene3D" id="3.30.1460.30">
    <property type="entry name" value="YgaC/TfoX-N like chaperone"/>
    <property type="match status" value="1"/>
</dbReference>
<dbReference type="PANTHER" id="PTHR36121">
    <property type="entry name" value="PROTEIN SXY"/>
    <property type="match status" value="1"/>
</dbReference>
<dbReference type="InterPro" id="IPR007076">
    <property type="entry name" value="TfoX_N"/>
</dbReference>
<dbReference type="InterPro" id="IPR007077">
    <property type="entry name" value="TfoX_C"/>
</dbReference>
<evidence type="ECO:0000313" key="3">
    <source>
        <dbReference type="EMBL" id="PSW17291.1"/>
    </source>
</evidence>
<dbReference type="SUPFAM" id="SSF159894">
    <property type="entry name" value="YgaC/TfoX-N like"/>
    <property type="match status" value="1"/>
</dbReference>